<dbReference type="InterPro" id="IPR053924">
    <property type="entry name" value="RecX_HTH_2nd"/>
</dbReference>
<dbReference type="InterPro" id="IPR003783">
    <property type="entry name" value="Regulatory_RecX"/>
</dbReference>
<comment type="subcellular location">
    <subcellularLocation>
        <location evidence="1">Cytoplasm</location>
    </subcellularLocation>
</comment>
<keyword evidence="4" id="KW-0963">Cytoplasm</keyword>
<dbReference type="Pfam" id="PF21981">
    <property type="entry name" value="RecX_HTH3"/>
    <property type="match status" value="1"/>
</dbReference>
<dbReference type="Gene3D" id="1.10.10.10">
    <property type="entry name" value="Winged helix-like DNA-binding domain superfamily/Winged helix DNA-binding domain"/>
    <property type="match status" value="3"/>
</dbReference>
<dbReference type="InterPro" id="IPR036388">
    <property type="entry name" value="WH-like_DNA-bd_sf"/>
</dbReference>
<proteinExistence type="inferred from homology"/>
<dbReference type="Pfam" id="PF02631">
    <property type="entry name" value="RecX_HTH2"/>
    <property type="match status" value="1"/>
</dbReference>
<feature type="domain" description="RecX second three-helical" evidence="5">
    <location>
        <begin position="167"/>
        <end position="207"/>
    </location>
</feature>
<dbReference type="OrthoDB" id="543346at2759"/>
<comment type="similarity">
    <text evidence="2">Belongs to the RecX family.</text>
</comment>
<name>A0A7J6XB97_THATH</name>
<dbReference type="AlphaFoldDB" id="A0A7J6XB97"/>
<feature type="domain" description="RecX third three-helical" evidence="6">
    <location>
        <begin position="235"/>
        <end position="277"/>
    </location>
</feature>
<dbReference type="Proteomes" id="UP000554482">
    <property type="component" value="Unassembled WGS sequence"/>
</dbReference>
<dbReference type="InterPro" id="IPR053926">
    <property type="entry name" value="RecX_HTH_1st"/>
</dbReference>
<evidence type="ECO:0000259" key="6">
    <source>
        <dbReference type="Pfam" id="PF21981"/>
    </source>
</evidence>
<evidence type="ECO:0000313" key="8">
    <source>
        <dbReference type="EMBL" id="KAF5207024.1"/>
    </source>
</evidence>
<dbReference type="GO" id="GO:0005737">
    <property type="term" value="C:cytoplasm"/>
    <property type="evidence" value="ECO:0007669"/>
    <property type="project" value="UniProtKB-SubCell"/>
</dbReference>
<evidence type="ECO:0000259" key="7">
    <source>
        <dbReference type="Pfam" id="PF21982"/>
    </source>
</evidence>
<dbReference type="EMBL" id="JABWDY010001946">
    <property type="protein sequence ID" value="KAF5207024.1"/>
    <property type="molecule type" value="Genomic_DNA"/>
</dbReference>
<dbReference type="PANTHER" id="PTHR33602">
    <property type="entry name" value="REGULATORY PROTEIN RECX FAMILY PROTEIN"/>
    <property type="match status" value="1"/>
</dbReference>
<evidence type="ECO:0000259" key="5">
    <source>
        <dbReference type="Pfam" id="PF02631"/>
    </source>
</evidence>
<comment type="caution">
    <text evidence="8">The sequence shown here is derived from an EMBL/GenBank/DDBJ whole genome shotgun (WGS) entry which is preliminary data.</text>
</comment>
<evidence type="ECO:0000313" key="9">
    <source>
        <dbReference type="Proteomes" id="UP000554482"/>
    </source>
</evidence>
<dbReference type="InterPro" id="IPR053925">
    <property type="entry name" value="RecX_HTH_3rd"/>
</dbReference>
<dbReference type="HAMAP" id="MF_01114">
    <property type="entry name" value="RecX"/>
    <property type="match status" value="1"/>
</dbReference>
<evidence type="ECO:0000256" key="1">
    <source>
        <dbReference type="ARBA" id="ARBA00004496"/>
    </source>
</evidence>
<dbReference type="GO" id="GO:0006282">
    <property type="term" value="P:regulation of DNA repair"/>
    <property type="evidence" value="ECO:0007669"/>
    <property type="project" value="InterPro"/>
</dbReference>
<dbReference type="Pfam" id="PF21982">
    <property type="entry name" value="RecX_HTH1"/>
    <property type="match status" value="1"/>
</dbReference>
<accession>A0A7J6XB97</accession>
<keyword evidence="9" id="KW-1185">Reference proteome</keyword>
<evidence type="ECO:0000256" key="4">
    <source>
        <dbReference type="ARBA" id="ARBA00022490"/>
    </source>
</evidence>
<evidence type="ECO:0000256" key="2">
    <source>
        <dbReference type="ARBA" id="ARBA00009695"/>
    </source>
</evidence>
<dbReference type="PANTHER" id="PTHR33602:SF1">
    <property type="entry name" value="REGULATORY PROTEIN RECX FAMILY PROTEIN"/>
    <property type="match status" value="1"/>
</dbReference>
<gene>
    <name evidence="8" type="ORF">FRX31_003389</name>
</gene>
<sequence length="286" mass="32613">MAIFCVNFSCRISISFELRSKHFLTTPFLKNPNFISFCTNRDSSGPVRYIPKKPTSIKEPQTSLPSKNKLNEEEEFHKFKCKMPISRKNTRIAKSANIYEDDSDLGFEPCEMDVEKSVEDAKKIAIGALALRALTTVELQKKLREKGFVPKVIDNVISHLQCKGFVNDYLYAETFSQSRWSSSTWGPGRIKQALQRKGVSEVSVQKATKHVFESNGGDDSEEPSVQGMSKVSMDHLFLQASKQWLRGQNVPHEKRKARIIRWLQYRGFSWGVVGSVLKKLESQYPP</sequence>
<feature type="domain" description="RecX first three-helical" evidence="7">
    <location>
        <begin position="121"/>
        <end position="160"/>
    </location>
</feature>
<organism evidence="8 9">
    <name type="scientific">Thalictrum thalictroides</name>
    <name type="common">Rue-anemone</name>
    <name type="synonym">Anemone thalictroides</name>
    <dbReference type="NCBI Taxonomy" id="46969"/>
    <lineage>
        <taxon>Eukaryota</taxon>
        <taxon>Viridiplantae</taxon>
        <taxon>Streptophyta</taxon>
        <taxon>Embryophyta</taxon>
        <taxon>Tracheophyta</taxon>
        <taxon>Spermatophyta</taxon>
        <taxon>Magnoliopsida</taxon>
        <taxon>Ranunculales</taxon>
        <taxon>Ranunculaceae</taxon>
        <taxon>Thalictroideae</taxon>
        <taxon>Thalictrum</taxon>
    </lineage>
</organism>
<evidence type="ECO:0000256" key="3">
    <source>
        <dbReference type="ARBA" id="ARBA00018111"/>
    </source>
</evidence>
<reference evidence="8 9" key="1">
    <citation type="submission" date="2020-06" db="EMBL/GenBank/DDBJ databases">
        <title>Transcriptomic and genomic resources for Thalictrum thalictroides and T. hernandezii: Facilitating candidate gene discovery in an emerging model plant lineage.</title>
        <authorList>
            <person name="Arias T."/>
            <person name="Riano-Pachon D.M."/>
            <person name="Di Stilio V.S."/>
        </authorList>
    </citation>
    <scope>NUCLEOTIDE SEQUENCE [LARGE SCALE GENOMIC DNA]</scope>
    <source>
        <strain evidence="9">cv. WT478/WT964</strain>
        <tissue evidence="8">Leaves</tissue>
    </source>
</reference>
<protein>
    <recommendedName>
        <fullName evidence="3">Regulatory protein RecX</fullName>
    </recommendedName>
</protein>